<reference evidence="6 7" key="1">
    <citation type="journal article" date="2019" name="Nat. Ecol. Evol.">
        <title>Megaphylogeny resolves global patterns of mushroom evolution.</title>
        <authorList>
            <person name="Varga T."/>
            <person name="Krizsan K."/>
            <person name="Foldi C."/>
            <person name="Dima B."/>
            <person name="Sanchez-Garcia M."/>
            <person name="Sanchez-Ramirez S."/>
            <person name="Szollosi G.J."/>
            <person name="Szarkandi J.G."/>
            <person name="Papp V."/>
            <person name="Albert L."/>
            <person name="Andreopoulos W."/>
            <person name="Angelini C."/>
            <person name="Antonin V."/>
            <person name="Barry K.W."/>
            <person name="Bougher N.L."/>
            <person name="Buchanan P."/>
            <person name="Buyck B."/>
            <person name="Bense V."/>
            <person name="Catcheside P."/>
            <person name="Chovatia M."/>
            <person name="Cooper J."/>
            <person name="Damon W."/>
            <person name="Desjardin D."/>
            <person name="Finy P."/>
            <person name="Geml J."/>
            <person name="Haridas S."/>
            <person name="Hughes K."/>
            <person name="Justo A."/>
            <person name="Karasinski D."/>
            <person name="Kautmanova I."/>
            <person name="Kiss B."/>
            <person name="Kocsube S."/>
            <person name="Kotiranta H."/>
            <person name="LaButti K.M."/>
            <person name="Lechner B.E."/>
            <person name="Liimatainen K."/>
            <person name="Lipzen A."/>
            <person name="Lukacs Z."/>
            <person name="Mihaltcheva S."/>
            <person name="Morgado L.N."/>
            <person name="Niskanen T."/>
            <person name="Noordeloos M.E."/>
            <person name="Ohm R.A."/>
            <person name="Ortiz-Santana B."/>
            <person name="Ovrebo C."/>
            <person name="Racz N."/>
            <person name="Riley R."/>
            <person name="Savchenko A."/>
            <person name="Shiryaev A."/>
            <person name="Soop K."/>
            <person name="Spirin V."/>
            <person name="Szebenyi C."/>
            <person name="Tomsovsky M."/>
            <person name="Tulloss R.E."/>
            <person name="Uehling J."/>
            <person name="Grigoriev I.V."/>
            <person name="Vagvolgyi C."/>
            <person name="Papp T."/>
            <person name="Martin F.M."/>
            <person name="Miettinen O."/>
            <person name="Hibbett D.S."/>
            <person name="Nagy L.G."/>
        </authorList>
    </citation>
    <scope>NUCLEOTIDE SEQUENCE [LARGE SCALE GENOMIC DNA]</scope>
    <source>
        <strain evidence="6 7">CBS 962.96</strain>
    </source>
</reference>
<evidence type="ECO:0000256" key="1">
    <source>
        <dbReference type="ARBA" id="ARBA00010139"/>
    </source>
</evidence>
<organism evidence="6 7">
    <name type="scientific">Dendrothele bispora (strain CBS 962.96)</name>
    <dbReference type="NCBI Taxonomy" id="1314807"/>
    <lineage>
        <taxon>Eukaryota</taxon>
        <taxon>Fungi</taxon>
        <taxon>Dikarya</taxon>
        <taxon>Basidiomycota</taxon>
        <taxon>Agaricomycotina</taxon>
        <taxon>Agaricomycetes</taxon>
        <taxon>Agaricomycetidae</taxon>
        <taxon>Agaricales</taxon>
        <taxon>Agaricales incertae sedis</taxon>
        <taxon>Dendrothele</taxon>
    </lineage>
</organism>
<gene>
    <name evidence="6" type="ORF">K435DRAFT_730848</name>
</gene>
<keyword evidence="2" id="KW-0285">Flavoprotein</keyword>
<evidence type="ECO:0000313" key="7">
    <source>
        <dbReference type="Proteomes" id="UP000297245"/>
    </source>
</evidence>
<feature type="transmembrane region" description="Helical" evidence="5">
    <location>
        <begin position="508"/>
        <end position="527"/>
    </location>
</feature>
<dbReference type="OrthoDB" id="74360at2759"/>
<evidence type="ECO:0000256" key="3">
    <source>
        <dbReference type="ARBA" id="ARBA00022827"/>
    </source>
</evidence>
<dbReference type="InterPro" id="IPR051209">
    <property type="entry name" value="FAD-bind_Monooxygenase_sf"/>
</dbReference>
<dbReference type="PANTHER" id="PTHR42877">
    <property type="entry name" value="L-ORNITHINE N(5)-MONOOXYGENASE-RELATED"/>
    <property type="match status" value="1"/>
</dbReference>
<keyword evidence="4" id="KW-0560">Oxidoreductase</keyword>
<dbReference type="PRINTS" id="PR00419">
    <property type="entry name" value="ADXRDTASE"/>
</dbReference>
<dbReference type="Gene3D" id="3.50.50.60">
    <property type="entry name" value="FAD/NAD(P)-binding domain"/>
    <property type="match status" value="3"/>
</dbReference>
<comment type="similarity">
    <text evidence="1">Belongs to the FAD-binding monooxygenase family.</text>
</comment>
<dbReference type="AlphaFoldDB" id="A0A4S8LEA4"/>
<evidence type="ECO:0000256" key="4">
    <source>
        <dbReference type="ARBA" id="ARBA00023002"/>
    </source>
</evidence>
<evidence type="ECO:0000256" key="2">
    <source>
        <dbReference type="ARBA" id="ARBA00022630"/>
    </source>
</evidence>
<name>A0A4S8LEA4_DENBC</name>
<dbReference type="Pfam" id="PF00743">
    <property type="entry name" value="FMO-like"/>
    <property type="match status" value="1"/>
</dbReference>
<accession>A0A4S8LEA4</accession>
<dbReference type="InterPro" id="IPR036188">
    <property type="entry name" value="FAD/NAD-bd_sf"/>
</dbReference>
<dbReference type="Proteomes" id="UP000297245">
    <property type="component" value="Unassembled WGS sequence"/>
</dbReference>
<keyword evidence="5" id="KW-0472">Membrane</keyword>
<keyword evidence="5" id="KW-0812">Transmembrane</keyword>
<protein>
    <submittedName>
        <fullName evidence="6">FAD/NAD(P)-binding domain-containing protein</fullName>
    </submittedName>
</protein>
<proteinExistence type="inferred from homology"/>
<sequence>MSTSEKKRPRVAIIGAGIAGISTAIALRKQLHYDEFTIYEKASAVGGTWRDNTYPGCGSDVPGHWYSLSTELNPYWSSYYIKQPEIRAYWDGLFGKYSLEKNTEYNTFFKSAEWDDKAQRYNIVLQDTNTKEQRYTSAEVLIYGIGGFMAPVYPKDVPGVDNFHGPAWHSARWRHDISLKGKKVGVIGNGASAAQLVPEISSDPSVKVTNFCRTPQWYVPQDNYSYPTWVQWIFAHIPFLLRGYRNMLMARSDLSFLIFRKSNKRLLAIARKQMTKYILKVGPKNQLNKLVPDYPPGCKRILVDPGYLQCLHRPNVTLKWDTIESVVEDGIKLKTGETVPLDVIIFGTGFSLEAADFDLRGNKGTTIKEYFASKGGPTAYLGVAVPGFPNSFILLGPNVASGHASVIFSEEAQIQLILRLIKPILDGKIKSVEIKDNVTDEYNDWLQRRLETSVWSECNSYYHIAGTKRSKIVATFPGPVALYWWFTKQTAWNDWNVVGEFGQLKEGFGIGKMVLATVVASVVWFFYK</sequence>
<keyword evidence="7" id="KW-1185">Reference proteome</keyword>
<dbReference type="GO" id="GO:0050660">
    <property type="term" value="F:flavin adenine dinucleotide binding"/>
    <property type="evidence" value="ECO:0007669"/>
    <property type="project" value="InterPro"/>
</dbReference>
<dbReference type="SUPFAM" id="SSF51905">
    <property type="entry name" value="FAD/NAD(P)-binding domain"/>
    <property type="match status" value="1"/>
</dbReference>
<dbReference type="PANTHER" id="PTHR42877:SF4">
    <property type="entry name" value="FAD_NAD(P)-BINDING DOMAIN-CONTAINING PROTEIN-RELATED"/>
    <property type="match status" value="1"/>
</dbReference>
<keyword evidence="3" id="KW-0274">FAD</keyword>
<keyword evidence="5" id="KW-1133">Transmembrane helix</keyword>
<dbReference type="GO" id="GO:0004499">
    <property type="term" value="F:N,N-dimethylaniline monooxygenase activity"/>
    <property type="evidence" value="ECO:0007669"/>
    <property type="project" value="InterPro"/>
</dbReference>
<dbReference type="GO" id="GO:0050661">
    <property type="term" value="F:NADP binding"/>
    <property type="evidence" value="ECO:0007669"/>
    <property type="project" value="InterPro"/>
</dbReference>
<evidence type="ECO:0000313" key="6">
    <source>
        <dbReference type="EMBL" id="THU87244.1"/>
    </source>
</evidence>
<dbReference type="InterPro" id="IPR020946">
    <property type="entry name" value="Flavin_mOase-like"/>
</dbReference>
<evidence type="ECO:0000256" key="5">
    <source>
        <dbReference type="SAM" id="Phobius"/>
    </source>
</evidence>
<dbReference type="EMBL" id="ML179458">
    <property type="protein sequence ID" value="THU87244.1"/>
    <property type="molecule type" value="Genomic_DNA"/>
</dbReference>